<comment type="caution">
    <text evidence="9">The sequence shown here is derived from an EMBL/GenBank/DDBJ whole genome shotgun (WGS) entry which is preliminary data.</text>
</comment>
<accession>A0A0R3CSY3</accession>
<evidence type="ECO:0000256" key="5">
    <source>
        <dbReference type="ARBA" id="ARBA00023002"/>
    </source>
</evidence>
<evidence type="ECO:0000256" key="4">
    <source>
        <dbReference type="ARBA" id="ARBA00022827"/>
    </source>
</evidence>
<comment type="catalytic activity">
    <reaction evidence="6 7">
        <text>a D-alpha-amino acid + A + H2O = a 2-oxocarboxylate + AH2 + NH4(+)</text>
        <dbReference type="Rhea" id="RHEA:18125"/>
        <dbReference type="ChEBI" id="CHEBI:13193"/>
        <dbReference type="ChEBI" id="CHEBI:15377"/>
        <dbReference type="ChEBI" id="CHEBI:17499"/>
        <dbReference type="ChEBI" id="CHEBI:28938"/>
        <dbReference type="ChEBI" id="CHEBI:35179"/>
        <dbReference type="ChEBI" id="CHEBI:59871"/>
    </reaction>
</comment>
<dbReference type="InterPro" id="IPR006076">
    <property type="entry name" value="FAD-dep_OxRdtase"/>
</dbReference>
<dbReference type="GO" id="GO:0005886">
    <property type="term" value="C:plasma membrane"/>
    <property type="evidence" value="ECO:0007669"/>
    <property type="project" value="TreeGrafter"/>
</dbReference>
<evidence type="ECO:0000259" key="8">
    <source>
        <dbReference type="Pfam" id="PF01266"/>
    </source>
</evidence>
<keyword evidence="4 7" id="KW-0274">FAD</keyword>
<dbReference type="NCBIfam" id="NF001933">
    <property type="entry name" value="PRK00711.1"/>
    <property type="match status" value="1"/>
</dbReference>
<proteinExistence type="inferred from homology"/>
<comment type="similarity">
    <text evidence="2 7">Belongs to the DadA oxidoreductase family.</text>
</comment>
<evidence type="ECO:0000256" key="7">
    <source>
        <dbReference type="HAMAP-Rule" id="MF_01202"/>
    </source>
</evidence>
<dbReference type="HAMAP" id="MF_01202">
    <property type="entry name" value="DadA"/>
    <property type="match status" value="1"/>
</dbReference>
<evidence type="ECO:0000256" key="2">
    <source>
        <dbReference type="ARBA" id="ARBA00009410"/>
    </source>
</evidence>
<dbReference type="RefSeq" id="WP_057027404.1">
    <property type="nucleotide sequence ID" value="NZ_LJYF01000021.1"/>
</dbReference>
<dbReference type="FunFam" id="3.50.50.60:FF:000020">
    <property type="entry name" value="D-amino acid dehydrogenase"/>
    <property type="match status" value="1"/>
</dbReference>
<evidence type="ECO:0000256" key="6">
    <source>
        <dbReference type="ARBA" id="ARBA00047884"/>
    </source>
</evidence>
<gene>
    <name evidence="7" type="primary">dadA</name>
    <name evidence="9" type="ORF">AOQ72_17185</name>
</gene>
<dbReference type="OrthoDB" id="9805337at2"/>
<dbReference type="Pfam" id="PF01266">
    <property type="entry name" value="DAO"/>
    <property type="match status" value="1"/>
</dbReference>
<evidence type="ECO:0000313" key="9">
    <source>
        <dbReference type="EMBL" id="KRP98228.1"/>
    </source>
</evidence>
<feature type="domain" description="FAD dependent oxidoreductase" evidence="8">
    <location>
        <begin position="2"/>
        <end position="398"/>
    </location>
</feature>
<evidence type="ECO:0000256" key="3">
    <source>
        <dbReference type="ARBA" id="ARBA00022630"/>
    </source>
</evidence>
<dbReference type="PANTHER" id="PTHR13847:SF280">
    <property type="entry name" value="D-AMINO ACID DEHYDROGENASE"/>
    <property type="match status" value="1"/>
</dbReference>
<dbReference type="AlphaFoldDB" id="A0A0R3CSY3"/>
<reference evidence="9 10" key="1">
    <citation type="submission" date="2015-09" db="EMBL/GenBank/DDBJ databases">
        <title>Draft Genome Sequence of the Strain BR 3267 (Bradyrhizobium yuanmingense) recommended as inoculant for cowpea in Brazil.</title>
        <authorList>
            <person name="Simoes-Araujo J.L."/>
            <person name="Zilli J.E."/>
        </authorList>
    </citation>
    <scope>NUCLEOTIDE SEQUENCE [LARGE SCALE GENOMIC DNA]</scope>
    <source>
        <strain evidence="9 10">BR3267</strain>
    </source>
</reference>
<sequence length="421" mass="45742">MKVLILGSGVIGVTSAYYLARAGHEVTVVDRQPEPALETSFANAGEVSPGYSSPWAGPGVPVKAIKWLLMKHGPLVIRPKLDPVMWVWLLKMLRNCTSARYAVNKSRMIPIAEYSRDSLRDLRRDIGIQYDERSQGTLQLFRYQAQLDGTAEDIAVLKQYGVPFEVLNREGCIAVEPALAGVKEKFVGGLRLPQDETGDCHMFTQALARHAQALGVRFLFNTSIDRIVTDGARVSGVATSAGLLQADAYVLALGSWSSRLLAPLGISLPVYPVKGYSITVPIKDASGAPESTVMDESYKVAITRLGNRIRVGGTAEISGYSDKLYDARRATLDHSLTDLFPRGGDVSKATFWSGLRPMTPDGPPVIGRTHFANLHLNTGHGTLGWTMSCGSGRVLADMLSGKKPDIDVSALSVERYKHRFG</sequence>
<protein>
    <recommendedName>
        <fullName evidence="7">D-amino acid dehydrogenase</fullName>
        <ecNumber evidence="7">1.4.99.-</ecNumber>
    </recommendedName>
</protein>
<keyword evidence="3 7" id="KW-0285">Flavoprotein</keyword>
<dbReference type="PANTHER" id="PTHR13847">
    <property type="entry name" value="SARCOSINE DEHYDROGENASE-RELATED"/>
    <property type="match status" value="1"/>
</dbReference>
<dbReference type="InterPro" id="IPR023080">
    <property type="entry name" value="DadA"/>
</dbReference>
<dbReference type="STRING" id="108015.GA0061099_100735"/>
<dbReference type="Gene3D" id="3.50.50.60">
    <property type="entry name" value="FAD/NAD(P)-binding domain"/>
    <property type="match status" value="2"/>
</dbReference>
<dbReference type="SUPFAM" id="SSF51905">
    <property type="entry name" value="FAD/NAD(P)-binding domain"/>
    <property type="match status" value="1"/>
</dbReference>
<dbReference type="InterPro" id="IPR036188">
    <property type="entry name" value="FAD/NAD-bd_sf"/>
</dbReference>
<keyword evidence="5 7" id="KW-0560">Oxidoreductase</keyword>
<dbReference type="PRINTS" id="PR00469">
    <property type="entry name" value="PNDRDTASEII"/>
</dbReference>
<evidence type="ECO:0000256" key="1">
    <source>
        <dbReference type="ARBA" id="ARBA00001974"/>
    </source>
</evidence>
<dbReference type="EC" id="1.4.99.-" evidence="7"/>
<dbReference type="Proteomes" id="UP000051380">
    <property type="component" value="Unassembled WGS sequence"/>
</dbReference>
<comment type="function">
    <text evidence="7">Oxidative deamination of D-amino acids.</text>
</comment>
<name>A0A0R3CSY3_9BRAD</name>
<organism evidence="9 10">
    <name type="scientific">Bradyrhizobium yuanmingense</name>
    <dbReference type="NCBI Taxonomy" id="108015"/>
    <lineage>
        <taxon>Bacteria</taxon>
        <taxon>Pseudomonadati</taxon>
        <taxon>Pseudomonadota</taxon>
        <taxon>Alphaproteobacteria</taxon>
        <taxon>Hyphomicrobiales</taxon>
        <taxon>Nitrobacteraceae</taxon>
        <taxon>Bradyrhizobium</taxon>
    </lineage>
</organism>
<dbReference type="SUPFAM" id="SSF54373">
    <property type="entry name" value="FAD-linked reductases, C-terminal domain"/>
    <property type="match status" value="1"/>
</dbReference>
<dbReference type="EMBL" id="LJYF01000021">
    <property type="protein sequence ID" value="KRP98228.1"/>
    <property type="molecule type" value="Genomic_DNA"/>
</dbReference>
<dbReference type="GO" id="GO:0005737">
    <property type="term" value="C:cytoplasm"/>
    <property type="evidence" value="ECO:0007669"/>
    <property type="project" value="TreeGrafter"/>
</dbReference>
<feature type="binding site" evidence="7">
    <location>
        <begin position="3"/>
        <end position="17"/>
    </location>
    <ligand>
        <name>FAD</name>
        <dbReference type="ChEBI" id="CHEBI:57692"/>
    </ligand>
</feature>
<dbReference type="GO" id="GO:0008718">
    <property type="term" value="F:D-amino-acid dehydrogenase activity"/>
    <property type="evidence" value="ECO:0007669"/>
    <property type="project" value="UniProtKB-UniRule"/>
</dbReference>
<dbReference type="Gene3D" id="3.30.9.10">
    <property type="entry name" value="D-Amino Acid Oxidase, subunit A, domain 2"/>
    <property type="match status" value="1"/>
</dbReference>
<dbReference type="GO" id="GO:0055130">
    <property type="term" value="P:D-alanine catabolic process"/>
    <property type="evidence" value="ECO:0007669"/>
    <property type="project" value="TreeGrafter"/>
</dbReference>
<evidence type="ECO:0000313" key="10">
    <source>
        <dbReference type="Proteomes" id="UP000051380"/>
    </source>
</evidence>
<comment type="cofactor">
    <cofactor evidence="1 7">
        <name>FAD</name>
        <dbReference type="ChEBI" id="CHEBI:57692"/>
    </cofactor>
</comment>